<keyword evidence="1" id="KW-1133">Transmembrane helix</keyword>
<evidence type="ECO:0000313" key="3">
    <source>
        <dbReference type="Proteomes" id="UP000290889"/>
    </source>
</evidence>
<dbReference type="EMBL" id="CP035544">
    <property type="protein sequence ID" value="QBA64546.1"/>
    <property type="molecule type" value="Genomic_DNA"/>
</dbReference>
<sequence length="289" mass="31903">MNMRISNFVLCVILVLFVSGTFQGHSQSKKNRARVSLNYESITGDGSFLIISAKFRGDEGFESARDMNFDVYQVFEGDSLSLLGKVTTNADGIAKFALETLSDQNANEEGEYTLWVEAKNNISYQDTDRDITFKKAELVARIVSEEGINHLVATLVDSRTNAPISDQPLFVYVKRLFKPLKIGGEFISTDETGTISVPVDSDLPGLNGNLTLEVVLSDNDPYGTVKAGVTEPIGIPIVDDSTFNERTMWSPPGKTPLFLLVFPNLMIIGIWVTIALLIFNLFKINKSKS</sequence>
<evidence type="ECO:0000313" key="2">
    <source>
        <dbReference type="EMBL" id="QBA64546.1"/>
    </source>
</evidence>
<proteinExistence type="predicted"/>
<dbReference type="RefSeq" id="WP_129604881.1">
    <property type="nucleotide sequence ID" value="NZ_CP035544.1"/>
</dbReference>
<keyword evidence="3" id="KW-1185">Reference proteome</keyword>
<dbReference type="AlphaFoldDB" id="A0A411EA06"/>
<gene>
    <name evidence="2" type="ORF">EQY75_08415</name>
</gene>
<accession>A0A411EA06</accession>
<keyword evidence="1" id="KW-0812">Transmembrane</keyword>
<organism evidence="2 3">
    <name type="scientific">Muriicola soli</name>
    <dbReference type="NCBI Taxonomy" id="2507538"/>
    <lineage>
        <taxon>Bacteria</taxon>
        <taxon>Pseudomonadati</taxon>
        <taxon>Bacteroidota</taxon>
        <taxon>Flavobacteriia</taxon>
        <taxon>Flavobacteriales</taxon>
        <taxon>Flavobacteriaceae</taxon>
        <taxon>Muriicola</taxon>
    </lineage>
</organism>
<dbReference type="OrthoDB" id="1429686at2"/>
<keyword evidence="1" id="KW-0472">Membrane</keyword>
<feature type="transmembrane region" description="Helical" evidence="1">
    <location>
        <begin position="257"/>
        <end position="282"/>
    </location>
</feature>
<dbReference type="Proteomes" id="UP000290889">
    <property type="component" value="Chromosome"/>
</dbReference>
<protein>
    <submittedName>
        <fullName evidence="2">Uncharacterized protein</fullName>
    </submittedName>
</protein>
<reference evidence="2 3" key="1">
    <citation type="submission" date="2019-01" db="EMBL/GenBank/DDBJ databases">
        <title>Muriicola soli sp. nov., isolated from soil.</title>
        <authorList>
            <person name="Kang H.J."/>
            <person name="Kim S.B."/>
        </authorList>
    </citation>
    <scope>NUCLEOTIDE SEQUENCE [LARGE SCALE GENOMIC DNA]</scope>
    <source>
        <strain evidence="2 3">MMS17-SY002</strain>
    </source>
</reference>
<dbReference type="KEGG" id="mur:EQY75_08415"/>
<evidence type="ECO:0000256" key="1">
    <source>
        <dbReference type="SAM" id="Phobius"/>
    </source>
</evidence>
<name>A0A411EA06_9FLAO</name>